<evidence type="ECO:0000256" key="2">
    <source>
        <dbReference type="SAM" id="Phobius"/>
    </source>
</evidence>
<name>A0AAV1C8Z0_OLDCO</name>
<keyword evidence="2" id="KW-0472">Membrane</keyword>
<dbReference type="AlphaFoldDB" id="A0AAV1C8Z0"/>
<dbReference type="EMBL" id="OX459118">
    <property type="protein sequence ID" value="CAI9091463.1"/>
    <property type="molecule type" value="Genomic_DNA"/>
</dbReference>
<sequence length="193" mass="21867">MDQLKLKRCKRYSIAVFKDAGEVEKSDSEWEAMTGGQRDLVSVVISALRLESERKINGFAFQFQMRLDKLLITGFMVFILIHQFLLFTCAAVPLTRNHNILLWGTSDRELDQNHAADIKDSKEGWVFRPARSPPPAPKHNHPSQFIVVPPGPEPARSPSSPPSSSPPPPNPCYHHRLGCIRPHNNNIDYYSKI</sequence>
<keyword evidence="2" id="KW-1133">Transmembrane helix</keyword>
<feature type="compositionally biased region" description="Pro residues" evidence="1">
    <location>
        <begin position="149"/>
        <end position="171"/>
    </location>
</feature>
<organism evidence="3 4">
    <name type="scientific">Oldenlandia corymbosa var. corymbosa</name>
    <dbReference type="NCBI Taxonomy" id="529605"/>
    <lineage>
        <taxon>Eukaryota</taxon>
        <taxon>Viridiplantae</taxon>
        <taxon>Streptophyta</taxon>
        <taxon>Embryophyta</taxon>
        <taxon>Tracheophyta</taxon>
        <taxon>Spermatophyta</taxon>
        <taxon>Magnoliopsida</taxon>
        <taxon>eudicotyledons</taxon>
        <taxon>Gunneridae</taxon>
        <taxon>Pentapetalae</taxon>
        <taxon>asterids</taxon>
        <taxon>lamiids</taxon>
        <taxon>Gentianales</taxon>
        <taxon>Rubiaceae</taxon>
        <taxon>Rubioideae</taxon>
        <taxon>Spermacoceae</taxon>
        <taxon>Hedyotis-Oldenlandia complex</taxon>
        <taxon>Oldenlandia</taxon>
    </lineage>
</organism>
<feature type="region of interest" description="Disordered" evidence="1">
    <location>
        <begin position="123"/>
        <end position="173"/>
    </location>
</feature>
<proteinExistence type="predicted"/>
<protein>
    <submittedName>
        <fullName evidence="3">OLC1v1026502C1</fullName>
    </submittedName>
</protein>
<gene>
    <name evidence="3" type="ORF">OLC1_LOCUS3383</name>
</gene>
<dbReference type="Proteomes" id="UP001161247">
    <property type="component" value="Chromosome 1"/>
</dbReference>
<evidence type="ECO:0000313" key="3">
    <source>
        <dbReference type="EMBL" id="CAI9091463.1"/>
    </source>
</evidence>
<accession>A0AAV1C8Z0</accession>
<evidence type="ECO:0000313" key="4">
    <source>
        <dbReference type="Proteomes" id="UP001161247"/>
    </source>
</evidence>
<feature type="transmembrane region" description="Helical" evidence="2">
    <location>
        <begin position="70"/>
        <end position="94"/>
    </location>
</feature>
<evidence type="ECO:0000256" key="1">
    <source>
        <dbReference type="SAM" id="MobiDB-lite"/>
    </source>
</evidence>
<reference evidence="3" key="1">
    <citation type="submission" date="2023-03" db="EMBL/GenBank/DDBJ databases">
        <authorList>
            <person name="Julca I."/>
        </authorList>
    </citation>
    <scope>NUCLEOTIDE SEQUENCE</scope>
</reference>
<keyword evidence="2" id="KW-0812">Transmembrane</keyword>
<keyword evidence="4" id="KW-1185">Reference proteome</keyword>